<keyword evidence="1" id="KW-0812">Transmembrane</keyword>
<organism evidence="2">
    <name type="scientific">marine sediment metagenome</name>
    <dbReference type="NCBI Taxonomy" id="412755"/>
    <lineage>
        <taxon>unclassified sequences</taxon>
        <taxon>metagenomes</taxon>
        <taxon>ecological metagenomes</taxon>
    </lineage>
</organism>
<keyword evidence="1" id="KW-1133">Transmembrane helix</keyword>
<dbReference type="EMBL" id="BARU01012706">
    <property type="protein sequence ID" value="GAH44063.1"/>
    <property type="molecule type" value="Genomic_DNA"/>
</dbReference>
<feature type="transmembrane region" description="Helical" evidence="1">
    <location>
        <begin position="6"/>
        <end position="29"/>
    </location>
</feature>
<gene>
    <name evidence="2" type="ORF">S03H2_23296</name>
</gene>
<evidence type="ECO:0000256" key="1">
    <source>
        <dbReference type="SAM" id="Phobius"/>
    </source>
</evidence>
<comment type="caution">
    <text evidence="2">The sequence shown here is derived from an EMBL/GenBank/DDBJ whole genome shotgun (WGS) entry which is preliminary data.</text>
</comment>
<accession>X1HFJ2</accession>
<sequence length="30" mass="3370">MSPVSITYWGIPGYAIFWVLFALAVGLFLH</sequence>
<proteinExistence type="predicted"/>
<keyword evidence="1" id="KW-0472">Membrane</keyword>
<evidence type="ECO:0000313" key="2">
    <source>
        <dbReference type="EMBL" id="GAH44063.1"/>
    </source>
</evidence>
<reference evidence="2" key="1">
    <citation type="journal article" date="2014" name="Front. Microbiol.">
        <title>High frequency of phylogenetically diverse reductive dehalogenase-homologous genes in deep subseafloor sedimentary metagenomes.</title>
        <authorList>
            <person name="Kawai M."/>
            <person name="Futagami T."/>
            <person name="Toyoda A."/>
            <person name="Takaki Y."/>
            <person name="Nishi S."/>
            <person name="Hori S."/>
            <person name="Arai W."/>
            <person name="Tsubouchi T."/>
            <person name="Morono Y."/>
            <person name="Uchiyama I."/>
            <person name="Ito T."/>
            <person name="Fujiyama A."/>
            <person name="Inagaki F."/>
            <person name="Takami H."/>
        </authorList>
    </citation>
    <scope>NUCLEOTIDE SEQUENCE</scope>
    <source>
        <strain evidence="2">Expedition CK06-06</strain>
    </source>
</reference>
<protein>
    <submittedName>
        <fullName evidence="2">Uncharacterized protein</fullName>
    </submittedName>
</protein>
<name>X1HFJ2_9ZZZZ</name>
<feature type="non-terminal residue" evidence="2">
    <location>
        <position position="30"/>
    </location>
</feature>
<dbReference type="AlphaFoldDB" id="X1HFJ2"/>